<comment type="caution">
    <text evidence="5">The sequence shown here is derived from an EMBL/GenBank/DDBJ whole genome shotgun (WGS) entry which is preliminary data.</text>
</comment>
<dbReference type="AlphaFoldDB" id="A0ABC9N6E4"/>
<comment type="catalytic activity">
    <reaction evidence="1 4">
        <text>D-cellobiose = beta-D-glucosyl-(1-&gt;4)-D-mannopyranose</text>
        <dbReference type="Rhea" id="RHEA:23384"/>
        <dbReference type="ChEBI" id="CHEBI:17057"/>
        <dbReference type="ChEBI" id="CHEBI:47931"/>
        <dbReference type="EC" id="5.1.3.11"/>
    </reaction>
</comment>
<dbReference type="InterPro" id="IPR012341">
    <property type="entry name" value="6hp_glycosidase-like_sf"/>
</dbReference>
<reference evidence="5" key="1">
    <citation type="submission" date="2007-06" db="EMBL/GenBank/DDBJ databases">
        <authorList>
            <person name="Fulton L."/>
            <person name="Clifton S."/>
            <person name="Fulton B."/>
            <person name="Xu J."/>
            <person name="Minx P."/>
            <person name="Pepin K.H."/>
            <person name="Johnson M."/>
            <person name="Thiruvilangam P."/>
            <person name="Bhonagiri V."/>
            <person name="Nash W.E."/>
            <person name="Mardis E.R."/>
            <person name="Wilson R.K."/>
        </authorList>
    </citation>
    <scope>NUCLEOTIDE SEQUENCE [LARGE SCALE GENOMIC DNA]</scope>
    <source>
        <strain evidence="5">ATCC 8492</strain>
    </source>
</reference>
<protein>
    <recommendedName>
        <fullName evidence="4">Cellobiose 2-epimerase</fullName>
        <shortName evidence="4">CE</shortName>
        <ecNumber evidence="4">5.1.3.11</ecNumber>
    </recommendedName>
</protein>
<proteinExistence type="inferred from homology"/>
<evidence type="ECO:0000256" key="4">
    <source>
        <dbReference type="HAMAP-Rule" id="MF_00929"/>
    </source>
</evidence>
<gene>
    <name evidence="5" type="ORF">BACUNI_03895</name>
</gene>
<organism evidence="5 6">
    <name type="scientific">Bacteroides uniformis (strain ATCC 8492 / DSM 6597 / CCUG 4942 / CIP 103695 / JCM 5828 / KCTC 5204 / NCTC 13054 / VPI 0061)</name>
    <dbReference type="NCBI Taxonomy" id="411479"/>
    <lineage>
        <taxon>Bacteria</taxon>
        <taxon>Pseudomonadati</taxon>
        <taxon>Bacteroidota</taxon>
        <taxon>Bacteroidia</taxon>
        <taxon>Bacteroidales</taxon>
        <taxon>Bacteroidaceae</taxon>
        <taxon>Bacteroides</taxon>
    </lineage>
</organism>
<sequence>MAVLDIIMRMRQEMEEELVSNILPFWINRMTDEVNGGFYGRITGREEVKPEAEKGAILNARILWTFSAAYRLLKRPEYLETATRAKRTLIDRFYDNEFGGVYWSLDYKGNPLDTKKQIYALGFAIYGLSEYARATGDDEALAYAIRLFETIEEHSFDPVKNGYCEALTREWGEIADMRLSAKDENERKTMNTHLHILEPYTNLFRVWKDTRLERQLRNLIGLFTEWILNIKTGHLELFFNDDWVSKYRIVSYGHDIEASWLIHEAALVLGDKDLLEKVEPLVEYIAAAADEGLTPDGSMIYETFLDKGKTDTDRHWWVQAENVVGHANLYQHFDDEVAMQKALRCWDFIKQHLVDYKYGEWHWSVRADGTVNTDDDKAGFWKCPYHNGRMYMEIMDCFLPETHKKQ</sequence>
<dbReference type="EMBL" id="AAYH02000048">
    <property type="protein sequence ID" value="EDO52282.1"/>
    <property type="molecule type" value="Genomic_DNA"/>
</dbReference>
<dbReference type="SUPFAM" id="SSF48208">
    <property type="entry name" value="Six-hairpin glycosidases"/>
    <property type="match status" value="1"/>
</dbReference>
<evidence type="ECO:0000256" key="1">
    <source>
        <dbReference type="ARBA" id="ARBA00001470"/>
    </source>
</evidence>
<comment type="function">
    <text evidence="4">Catalyzes the reversible epimerization of cellobiose to 4-O-beta-D-glucopyranosyl-D-mannose (Glc-Man).</text>
</comment>
<dbReference type="Pfam" id="PF07221">
    <property type="entry name" value="GlcNAc_2-epim"/>
    <property type="match status" value="1"/>
</dbReference>
<evidence type="ECO:0000313" key="5">
    <source>
        <dbReference type="EMBL" id="EDO52282.1"/>
    </source>
</evidence>
<dbReference type="PANTHER" id="PTHR15108">
    <property type="entry name" value="N-ACYLGLUCOSAMINE-2-EPIMERASE"/>
    <property type="match status" value="1"/>
</dbReference>
<dbReference type="Proteomes" id="UP000004110">
    <property type="component" value="Unassembled WGS sequence"/>
</dbReference>
<evidence type="ECO:0000256" key="2">
    <source>
        <dbReference type="ARBA" id="ARBA00008558"/>
    </source>
</evidence>
<dbReference type="Gene3D" id="1.50.10.10">
    <property type="match status" value="1"/>
</dbReference>
<keyword evidence="6" id="KW-1185">Reference proteome</keyword>
<comment type="similarity">
    <text evidence="4">Belongs to the cellobiose 2-epimerase family.</text>
</comment>
<comment type="similarity">
    <text evidence="2">Belongs to the N-acylglucosamine 2-epimerase family.</text>
</comment>
<accession>A0ABC9N6E4</accession>
<dbReference type="InterPro" id="IPR008928">
    <property type="entry name" value="6-hairpin_glycosidase_sf"/>
</dbReference>
<evidence type="ECO:0000313" key="6">
    <source>
        <dbReference type="Proteomes" id="UP000004110"/>
    </source>
</evidence>
<reference evidence="5" key="2">
    <citation type="submission" date="2013-11" db="EMBL/GenBank/DDBJ databases">
        <title>Draft genome sequence of Bacteroides uniformis (ATCC 8492).</title>
        <authorList>
            <person name="Sudarsanam P."/>
            <person name="Ley R."/>
            <person name="Guruge J."/>
            <person name="Turnbaugh P.J."/>
            <person name="Mahowald M."/>
            <person name="Liep D."/>
            <person name="Gordon J."/>
        </authorList>
    </citation>
    <scope>NUCLEOTIDE SEQUENCE</scope>
    <source>
        <strain evidence="5">ATCC 8492</strain>
    </source>
</reference>
<evidence type="ECO:0000256" key="3">
    <source>
        <dbReference type="ARBA" id="ARBA00023235"/>
    </source>
</evidence>
<dbReference type="EC" id="5.1.3.11" evidence="4"/>
<dbReference type="InterPro" id="IPR028584">
    <property type="entry name" value="Cellobiose_2_epim"/>
</dbReference>
<dbReference type="GO" id="GO:0047736">
    <property type="term" value="F:cellobiose epimerase activity"/>
    <property type="evidence" value="ECO:0007669"/>
    <property type="project" value="UniProtKB-UniRule"/>
</dbReference>
<dbReference type="HAMAP" id="MF_00929">
    <property type="entry name" value="Cellobiose_2_epim"/>
    <property type="match status" value="1"/>
</dbReference>
<keyword evidence="3 4" id="KW-0413">Isomerase</keyword>
<dbReference type="InterPro" id="IPR010819">
    <property type="entry name" value="AGE/CE"/>
</dbReference>
<dbReference type="GeneID" id="99749974"/>
<name>A0ABC9N6E4_BACUC</name>
<dbReference type="RefSeq" id="WP_005830450.1">
    <property type="nucleotide sequence ID" value="NZ_DS362248.1"/>
</dbReference>